<organism evidence="1 2">
    <name type="scientific">Ancylobacter radicis</name>
    <dbReference type="NCBI Taxonomy" id="2836179"/>
    <lineage>
        <taxon>Bacteria</taxon>
        <taxon>Pseudomonadati</taxon>
        <taxon>Pseudomonadota</taxon>
        <taxon>Alphaproteobacteria</taxon>
        <taxon>Hyphomicrobiales</taxon>
        <taxon>Xanthobacteraceae</taxon>
        <taxon>Ancylobacter</taxon>
    </lineage>
</organism>
<dbReference type="Proteomes" id="UP001166585">
    <property type="component" value="Unassembled WGS sequence"/>
</dbReference>
<dbReference type="EMBL" id="JAHCQH010000020">
    <property type="protein sequence ID" value="MBS9478404.1"/>
    <property type="molecule type" value="Genomic_DNA"/>
</dbReference>
<dbReference type="PANTHER" id="PTHR35336">
    <property type="entry name" value="ADENOSYLCOBINAMIDE AMIDOHYDROLASE"/>
    <property type="match status" value="1"/>
</dbReference>
<evidence type="ECO:0000313" key="1">
    <source>
        <dbReference type="EMBL" id="MBS9478404.1"/>
    </source>
</evidence>
<dbReference type="InterPro" id="IPR052209">
    <property type="entry name" value="CbiZ"/>
</dbReference>
<reference evidence="1" key="1">
    <citation type="submission" date="2021-05" db="EMBL/GenBank/DDBJ databases">
        <authorList>
            <person name="Sun Q."/>
            <person name="Inoue M."/>
        </authorList>
    </citation>
    <scope>NUCLEOTIDE SEQUENCE</scope>
    <source>
        <strain evidence="1">VKM B-3255</strain>
    </source>
</reference>
<name>A0ABS5R9P8_9HYPH</name>
<dbReference type="Pfam" id="PF01955">
    <property type="entry name" value="CbiZ"/>
    <property type="match status" value="1"/>
</dbReference>
<evidence type="ECO:0000313" key="2">
    <source>
        <dbReference type="Proteomes" id="UP001166585"/>
    </source>
</evidence>
<comment type="caution">
    <text evidence="1">The sequence shown here is derived from an EMBL/GenBank/DDBJ whole genome shotgun (WGS) entry which is preliminary data.</text>
</comment>
<protein>
    <submittedName>
        <fullName evidence="1">Adenosylcobinamide amidohydrolase</fullName>
    </submittedName>
</protein>
<keyword evidence="2" id="KW-1185">Reference proteome</keyword>
<gene>
    <name evidence="1" type="ORF">KIP89_14925</name>
</gene>
<proteinExistence type="predicted"/>
<sequence length="220" mass="22934">MLTIDCRRPWLTVRFATPHRLVSWAPHRPGFVTAREVAWREVGVGELGPEVDADRWFADELAQAGLADAVGMLTARNVASYVCGTAKVEGVRAGAIVTLGLRNGERIGARRVLAPEGAGTINILATIDRPLTDAALLEASALVVQARTVALIEAGYRAARMDAAVTGTGTDCVVMAAPATPEGEPYAGMHTAVGEAVGACVLAAVRQAAADWIGAPPSRD</sequence>
<dbReference type="PANTHER" id="PTHR35336:SF5">
    <property type="entry name" value="ADENOSYLCOBINAMIDE AMIDOHYDROLASE"/>
    <property type="match status" value="1"/>
</dbReference>
<dbReference type="InterPro" id="IPR002808">
    <property type="entry name" value="AdoCbi_amidolase"/>
</dbReference>
<dbReference type="RefSeq" id="WP_213756382.1">
    <property type="nucleotide sequence ID" value="NZ_JAHCQH010000020.1"/>
</dbReference>
<accession>A0ABS5R9P8</accession>